<feature type="domain" description="HotDog ACOT-type" evidence="5">
    <location>
        <begin position="198"/>
        <end position="310"/>
    </location>
</feature>
<evidence type="ECO:0000313" key="7">
    <source>
        <dbReference type="Proteomes" id="UP000031433"/>
    </source>
</evidence>
<sequence length="347" mass="39658">MTTPTETSLNRKLPLGSDLKQRRRFMVVDEDIPGNFRFGLLLEELDIFAEQTALAYVRRFHPEGRVVTAAIDNILLRHVVDVNRDIVMCARINHVGRSSMVVGIRLEHAGDPATHIASCYFTMVARGGEEAGESIALPPLEYRDELEQQRADKAVAGREEYRRQQASLKEPPSRDEYEMLDRLHRAQEEPGFGGHRAGSLVADAWERMYPEQEYVPQRIFGGYLIRRAYELSGICSELVAPDRSIIAAVNRINFFHPVRIGDKLHFTSRVVFTNESFVCVEANIERISRDRTVKALSNSCLFTFVNVDRELNHRPVPPIYPATYREDAGYLEAYRSYQAIAGHYRMI</sequence>
<evidence type="ECO:0000256" key="2">
    <source>
        <dbReference type="ARBA" id="ARBA00022801"/>
    </source>
</evidence>
<dbReference type="PROSITE" id="PS51770">
    <property type="entry name" value="HOTDOG_ACOT"/>
    <property type="match status" value="2"/>
</dbReference>
<dbReference type="Proteomes" id="UP000031433">
    <property type="component" value="Unassembled WGS sequence"/>
</dbReference>
<evidence type="ECO:0000259" key="5">
    <source>
        <dbReference type="PROSITE" id="PS51770"/>
    </source>
</evidence>
<feature type="domain" description="HotDog ACOT-type" evidence="5">
    <location>
        <begin position="15"/>
        <end position="129"/>
    </location>
</feature>
<protein>
    <submittedName>
        <fullName evidence="6">Thioesterase</fullName>
    </submittedName>
</protein>
<dbReference type="SUPFAM" id="SSF54637">
    <property type="entry name" value="Thioesterase/thiol ester dehydrase-isomerase"/>
    <property type="match status" value="2"/>
</dbReference>
<organism evidence="6 7">
    <name type="scientific">Geobacter soli</name>
    <dbReference type="NCBI Taxonomy" id="1510391"/>
    <lineage>
        <taxon>Bacteria</taxon>
        <taxon>Pseudomonadati</taxon>
        <taxon>Thermodesulfobacteriota</taxon>
        <taxon>Desulfuromonadia</taxon>
        <taxon>Geobacterales</taxon>
        <taxon>Geobacteraceae</taxon>
        <taxon>Geobacter</taxon>
    </lineage>
</organism>
<dbReference type="InterPro" id="IPR006683">
    <property type="entry name" value="Thioestr_dom"/>
</dbReference>
<evidence type="ECO:0000256" key="1">
    <source>
        <dbReference type="ARBA" id="ARBA00022737"/>
    </source>
</evidence>
<keyword evidence="3" id="KW-0809">Transit peptide</keyword>
<dbReference type="PANTHER" id="PTHR12655:SF0">
    <property type="entry name" value="ACYL-COENZYME A THIOESTERASE 9, MITOCHONDRIAL"/>
    <property type="match status" value="1"/>
</dbReference>
<evidence type="ECO:0000313" key="6">
    <source>
        <dbReference type="EMBL" id="KIE41560.1"/>
    </source>
</evidence>
<dbReference type="CDD" id="cd03442">
    <property type="entry name" value="BFIT_BACH"/>
    <property type="match status" value="2"/>
</dbReference>
<evidence type="ECO:0000256" key="3">
    <source>
        <dbReference type="ARBA" id="ARBA00022946"/>
    </source>
</evidence>
<keyword evidence="1" id="KW-0677">Repeat</keyword>
<keyword evidence="7" id="KW-1185">Reference proteome</keyword>
<accession>A0A0C1U1A9</accession>
<dbReference type="InterPro" id="IPR033120">
    <property type="entry name" value="HOTDOG_ACOT"/>
</dbReference>
<keyword evidence="2 4" id="KW-0378">Hydrolase</keyword>
<name>A0A0C1U1A9_9BACT</name>
<dbReference type="PANTHER" id="PTHR12655">
    <property type="entry name" value="ACYL-COA THIOESTERASE"/>
    <property type="match status" value="1"/>
</dbReference>
<proteinExistence type="predicted"/>
<dbReference type="AlphaFoldDB" id="A0A0C1U1A9"/>
<comment type="caution">
    <text evidence="6">The sequence shown here is derived from an EMBL/GenBank/DDBJ whole genome shotgun (WGS) entry which is preliminary data.</text>
</comment>
<dbReference type="Pfam" id="PF03061">
    <property type="entry name" value="4HBT"/>
    <property type="match status" value="2"/>
</dbReference>
<dbReference type="EMBL" id="JXBL01000001">
    <property type="protein sequence ID" value="KIE41560.1"/>
    <property type="molecule type" value="Genomic_DNA"/>
</dbReference>
<gene>
    <name evidence="6" type="ORF">SE37_02400</name>
</gene>
<dbReference type="RefSeq" id="WP_039643344.1">
    <property type="nucleotide sequence ID" value="NZ_JXBL01000001.1"/>
</dbReference>
<evidence type="ECO:0000256" key="4">
    <source>
        <dbReference type="PROSITE-ProRule" id="PRU01106"/>
    </source>
</evidence>
<dbReference type="Gene3D" id="3.10.129.10">
    <property type="entry name" value="Hotdog Thioesterase"/>
    <property type="match status" value="2"/>
</dbReference>
<reference evidence="6 7" key="1">
    <citation type="submission" date="2015-01" db="EMBL/GenBank/DDBJ databases">
        <title>Genome sequence of the anaerobic bacterium Geobacter soli GSS01, a dissimilatory Fe(III) reducer from soil.</title>
        <authorList>
            <person name="Yang G."/>
            <person name="Zhou S."/>
        </authorList>
    </citation>
    <scope>NUCLEOTIDE SEQUENCE [LARGE SCALE GENOMIC DNA]</scope>
    <source>
        <strain evidence="6 7">GSS01</strain>
    </source>
</reference>
<dbReference type="GO" id="GO:0006637">
    <property type="term" value="P:acyl-CoA metabolic process"/>
    <property type="evidence" value="ECO:0007669"/>
    <property type="project" value="TreeGrafter"/>
</dbReference>
<dbReference type="GO" id="GO:0047617">
    <property type="term" value="F:fatty acyl-CoA hydrolase activity"/>
    <property type="evidence" value="ECO:0007669"/>
    <property type="project" value="TreeGrafter"/>
</dbReference>
<dbReference type="InterPro" id="IPR029069">
    <property type="entry name" value="HotDog_dom_sf"/>
</dbReference>